<dbReference type="InterPro" id="IPR034294">
    <property type="entry name" value="Aquaporin_transptr"/>
</dbReference>
<feature type="transmembrane region" description="Helical" evidence="10">
    <location>
        <begin position="312"/>
        <end position="331"/>
    </location>
</feature>
<reference evidence="11" key="2">
    <citation type="journal article" date="2022" name="Microb. Genom.">
        <title>A chromosome-scale genome assembly of the tomato pathogen Cladosporium fulvum reveals a compartmentalized genome architecture and the presence of a dispensable chromosome.</title>
        <authorList>
            <person name="Zaccaron A.Z."/>
            <person name="Chen L.H."/>
            <person name="Samaras A."/>
            <person name="Stergiopoulos I."/>
        </authorList>
    </citation>
    <scope>NUCLEOTIDE SEQUENCE</scope>
    <source>
        <strain evidence="11">Race5_Kim</strain>
    </source>
</reference>
<reference evidence="11" key="1">
    <citation type="submission" date="2021-12" db="EMBL/GenBank/DDBJ databases">
        <authorList>
            <person name="Zaccaron A."/>
            <person name="Stergiopoulos I."/>
        </authorList>
    </citation>
    <scope>NUCLEOTIDE SEQUENCE</scope>
    <source>
        <strain evidence="11">Race5_Kim</strain>
    </source>
</reference>
<evidence type="ECO:0000256" key="4">
    <source>
        <dbReference type="ARBA" id="ARBA00022692"/>
    </source>
</evidence>
<dbReference type="GO" id="GO:0015250">
    <property type="term" value="F:water channel activity"/>
    <property type="evidence" value="ECO:0007669"/>
    <property type="project" value="TreeGrafter"/>
</dbReference>
<evidence type="ECO:0000256" key="1">
    <source>
        <dbReference type="ARBA" id="ARBA00004141"/>
    </source>
</evidence>
<dbReference type="PRINTS" id="PR00783">
    <property type="entry name" value="MINTRINSICP"/>
</dbReference>
<dbReference type="EMBL" id="CP090164">
    <property type="protein sequence ID" value="UJO13783.1"/>
    <property type="molecule type" value="Genomic_DNA"/>
</dbReference>
<feature type="transmembrane region" description="Helical" evidence="10">
    <location>
        <begin position="407"/>
        <end position="425"/>
    </location>
</feature>
<evidence type="ECO:0000256" key="2">
    <source>
        <dbReference type="ARBA" id="ARBA00006175"/>
    </source>
</evidence>
<feature type="transmembrane region" description="Helical" evidence="10">
    <location>
        <begin position="437"/>
        <end position="458"/>
    </location>
</feature>
<dbReference type="SUPFAM" id="SSF81338">
    <property type="entry name" value="Aquaporin-like"/>
    <property type="match status" value="1"/>
</dbReference>
<organism evidence="11 12">
    <name type="scientific">Passalora fulva</name>
    <name type="common">Tomato leaf mold</name>
    <name type="synonym">Cladosporium fulvum</name>
    <dbReference type="NCBI Taxonomy" id="5499"/>
    <lineage>
        <taxon>Eukaryota</taxon>
        <taxon>Fungi</taxon>
        <taxon>Dikarya</taxon>
        <taxon>Ascomycota</taxon>
        <taxon>Pezizomycotina</taxon>
        <taxon>Dothideomycetes</taxon>
        <taxon>Dothideomycetidae</taxon>
        <taxon>Mycosphaerellales</taxon>
        <taxon>Mycosphaerellaceae</taxon>
        <taxon>Fulvia</taxon>
    </lineage>
</organism>
<dbReference type="InterPro" id="IPR023271">
    <property type="entry name" value="Aquaporin-like"/>
</dbReference>
<dbReference type="PANTHER" id="PTHR19139:SF283">
    <property type="entry name" value="AQUAPORIN"/>
    <property type="match status" value="1"/>
</dbReference>
<evidence type="ECO:0000256" key="10">
    <source>
        <dbReference type="SAM" id="Phobius"/>
    </source>
</evidence>
<comment type="similarity">
    <text evidence="2">Belongs to the MIP/aquaporin (TC 1.A.8) family.</text>
</comment>
<evidence type="ECO:0000256" key="5">
    <source>
        <dbReference type="ARBA" id="ARBA00022737"/>
    </source>
</evidence>
<feature type="compositionally biased region" description="Polar residues" evidence="9">
    <location>
        <begin position="137"/>
        <end position="152"/>
    </location>
</feature>
<feature type="compositionally biased region" description="Polar residues" evidence="9">
    <location>
        <begin position="106"/>
        <end position="127"/>
    </location>
</feature>
<comment type="catalytic activity">
    <reaction evidence="8">
        <text>H2O(in) = H2O(out)</text>
        <dbReference type="Rhea" id="RHEA:29667"/>
        <dbReference type="ChEBI" id="CHEBI:15377"/>
    </reaction>
</comment>
<dbReference type="Pfam" id="PF00230">
    <property type="entry name" value="MIP"/>
    <property type="match status" value="1"/>
</dbReference>
<evidence type="ECO:0000313" key="12">
    <source>
        <dbReference type="Proteomes" id="UP000756132"/>
    </source>
</evidence>
<feature type="transmembrane region" description="Helical" evidence="10">
    <location>
        <begin position="367"/>
        <end position="387"/>
    </location>
</feature>
<dbReference type="AlphaFoldDB" id="A0A9Q8P597"/>
<dbReference type="GeneID" id="71983100"/>
<feature type="compositionally biased region" description="Polar residues" evidence="9">
    <location>
        <begin position="162"/>
        <end position="173"/>
    </location>
</feature>
<dbReference type="InterPro" id="IPR000425">
    <property type="entry name" value="MIP"/>
</dbReference>
<dbReference type="KEGG" id="ffu:CLAFUR5_03222"/>
<accession>A0A9Q8P597</accession>
<evidence type="ECO:0000256" key="3">
    <source>
        <dbReference type="ARBA" id="ARBA00022448"/>
    </source>
</evidence>
<keyword evidence="4 10" id="KW-0812">Transmembrane</keyword>
<proteinExistence type="inferred from homology"/>
<evidence type="ECO:0000256" key="9">
    <source>
        <dbReference type="SAM" id="MobiDB-lite"/>
    </source>
</evidence>
<dbReference type="GO" id="GO:0005886">
    <property type="term" value="C:plasma membrane"/>
    <property type="evidence" value="ECO:0007669"/>
    <property type="project" value="TreeGrafter"/>
</dbReference>
<dbReference type="Gene3D" id="1.20.1080.10">
    <property type="entry name" value="Glycerol uptake facilitator protein"/>
    <property type="match status" value="1"/>
</dbReference>
<dbReference type="FunFam" id="1.20.1080.10:FF:000014">
    <property type="entry name" value="Aquaporin 1"/>
    <property type="match status" value="1"/>
</dbReference>
<keyword evidence="12" id="KW-1185">Reference proteome</keyword>
<evidence type="ECO:0000256" key="6">
    <source>
        <dbReference type="ARBA" id="ARBA00022989"/>
    </source>
</evidence>
<name>A0A9Q8P597_PASFU</name>
<dbReference type="RefSeq" id="XP_047758149.1">
    <property type="nucleotide sequence ID" value="XM_047902370.1"/>
</dbReference>
<feature type="compositionally biased region" description="Polar residues" evidence="9">
    <location>
        <begin position="74"/>
        <end position="86"/>
    </location>
</feature>
<keyword evidence="5" id="KW-0677">Repeat</keyword>
<dbReference type="OrthoDB" id="3222at2759"/>
<dbReference type="PANTHER" id="PTHR19139">
    <property type="entry name" value="AQUAPORIN TRANSPORTER"/>
    <property type="match status" value="1"/>
</dbReference>
<dbReference type="Proteomes" id="UP000756132">
    <property type="component" value="Chromosome 2"/>
</dbReference>
<comment type="subcellular location">
    <subcellularLocation>
        <location evidence="1">Membrane</location>
        <topology evidence="1">Multi-pass membrane protein</topology>
    </subcellularLocation>
</comment>
<evidence type="ECO:0000256" key="7">
    <source>
        <dbReference type="ARBA" id="ARBA00023136"/>
    </source>
</evidence>
<keyword evidence="7 10" id="KW-0472">Membrane</keyword>
<keyword evidence="3" id="KW-0813">Transport</keyword>
<feature type="compositionally biased region" description="Basic and acidic residues" evidence="9">
    <location>
        <begin position="21"/>
        <end position="39"/>
    </location>
</feature>
<sequence length="530" mass="57588">MSTVPLLTMAASTALPAMPEKTVRRSEDSTRLSSEDERRRLIRNSFQSGKPMHSAPVKPSIVNKNPTPEPLRPHSSTPSARQASQWQPPPASSTGDLGLAAEIGSCNYSPNHSSMTVGQRPTHTRNASGDYAHLNDQGATSSPNKDPDSQSVFGGRPRQRASAWSQDNTSIRTTLPKYTPLANGRPPPGRPQSILSSRQNPWDVYDPDLERPSSNAGAYDPVSGTPSKSKPRKRGASFYIVRDSGGGGDGPPDEFLRLPFTDWMHNSLKNHFVAFLGEFVGTCMFLWFAFAGTIVANIGARKSAEDSTTSETVGFSPIVNLYVAVSFGFSLLVNVWVFFRVSGALFNPAVTLGMVMTKSIGYTRGFLLFIAQLLGAIFASLLVKVMFPTNFNVQTTLSDDTSVAQGVFIEMVLTAELVFTVFMLAKEKHKATYMAPIGIGMALFIAEIVGVFFTGGSLNPARSFGPCVVAGSFGSEHWVYWVGPCCGTLVAYAFYRFIKILEYEMANPGQDHNEREAEQAASMKRAESFA</sequence>
<feature type="transmembrane region" description="Helical" evidence="10">
    <location>
        <begin position="272"/>
        <end position="300"/>
    </location>
</feature>
<feature type="transmembrane region" description="Helical" evidence="10">
    <location>
        <begin position="478"/>
        <end position="495"/>
    </location>
</feature>
<evidence type="ECO:0000256" key="8">
    <source>
        <dbReference type="ARBA" id="ARBA00034651"/>
    </source>
</evidence>
<gene>
    <name evidence="11" type="ORF">CLAFUR5_03222</name>
</gene>
<feature type="region of interest" description="Disordered" evidence="9">
    <location>
        <begin position="1"/>
        <end position="235"/>
    </location>
</feature>
<keyword evidence="6 10" id="KW-1133">Transmembrane helix</keyword>
<protein>
    <submittedName>
        <fullName evidence="11">Aquaporin-1</fullName>
    </submittedName>
</protein>
<evidence type="ECO:0000313" key="11">
    <source>
        <dbReference type="EMBL" id="UJO13783.1"/>
    </source>
</evidence>